<evidence type="ECO:0000313" key="5">
    <source>
        <dbReference type="Proteomes" id="UP001460202"/>
    </source>
</evidence>
<comment type="caution">
    <text evidence="4">The sequence shown here is derived from an EMBL/GenBank/DDBJ whole genome shotgun (WGS) entry which is preliminary data.</text>
</comment>
<proteinExistence type="predicted"/>
<feature type="domain" description="FecR protein" evidence="2">
    <location>
        <begin position="117"/>
        <end position="206"/>
    </location>
</feature>
<dbReference type="Pfam" id="PF04773">
    <property type="entry name" value="FecR"/>
    <property type="match status" value="1"/>
</dbReference>
<gene>
    <name evidence="4" type="ORF">WMO46_03225</name>
</gene>
<evidence type="ECO:0000256" key="1">
    <source>
        <dbReference type="SAM" id="Phobius"/>
    </source>
</evidence>
<reference evidence="4 5" key="1">
    <citation type="submission" date="2024-03" db="EMBL/GenBank/DDBJ databases">
        <title>Human intestinal bacterial collection.</title>
        <authorList>
            <person name="Pauvert C."/>
            <person name="Hitch T.C.A."/>
            <person name="Clavel T."/>
        </authorList>
    </citation>
    <scope>NUCLEOTIDE SEQUENCE [LARGE SCALE GENOMIC DNA]</scope>
    <source>
        <strain evidence="4 5">CLA-KB-H122</strain>
    </source>
</reference>
<dbReference type="Gene3D" id="3.55.50.30">
    <property type="match status" value="1"/>
</dbReference>
<dbReference type="Gene3D" id="2.60.120.1440">
    <property type="match status" value="1"/>
</dbReference>
<dbReference type="PANTHER" id="PTHR30273">
    <property type="entry name" value="PERIPLASMIC SIGNAL SENSOR AND SIGMA FACTOR ACTIVATOR FECR-RELATED"/>
    <property type="match status" value="1"/>
</dbReference>
<keyword evidence="1" id="KW-0812">Transmembrane</keyword>
<feature type="transmembrane region" description="Helical" evidence="1">
    <location>
        <begin position="82"/>
        <end position="103"/>
    </location>
</feature>
<organism evidence="4 5">
    <name type="scientific">Alistipes intestinihominis</name>
    <dbReference type="NCBI Taxonomy" id="3133172"/>
    <lineage>
        <taxon>Bacteria</taxon>
        <taxon>Pseudomonadati</taxon>
        <taxon>Bacteroidota</taxon>
        <taxon>Bacteroidia</taxon>
        <taxon>Bacteroidales</taxon>
        <taxon>Rikenellaceae</taxon>
        <taxon>Alistipes</taxon>
    </lineage>
</organism>
<keyword evidence="1" id="KW-0472">Membrane</keyword>
<dbReference type="InterPro" id="IPR032508">
    <property type="entry name" value="FecR_C"/>
</dbReference>
<evidence type="ECO:0000259" key="2">
    <source>
        <dbReference type="Pfam" id="PF04773"/>
    </source>
</evidence>
<sequence length="325" mass="37397">MKTISPQKIVDYLDRRCDGQTRSMVEEWMARSEENRDEFFRIKQLWALKNTYKHASAPEVEGAVRRINQQLDQRRRIRRLQYLARTAVAAALLFGAVLAGIGVDRYRERFEWHTIANTVPGEVLDFVLDDGTRVYLNRGGELSFREDFGTRRRRVKLSGEAFFDVKSDPVHPFVVETRGVHIRVLGTSFNVKAGERVEATLEKGRIALESASGEELATLRPGQQAVVDARSRRLLSVSEVQTGKYTAWHYNHKVYECISFSEIVGLIEERYDVSVIYDPSSFDDTAYRLVVGNNEPLGQMLDILNLIVPIEYTVQDRRVLIKRKR</sequence>
<evidence type="ECO:0000313" key="4">
    <source>
        <dbReference type="EMBL" id="MEQ2543962.1"/>
    </source>
</evidence>
<keyword evidence="1" id="KW-1133">Transmembrane helix</keyword>
<name>A0ABV1GU97_9BACT</name>
<protein>
    <submittedName>
        <fullName evidence="4">FecR domain-containing protein</fullName>
    </submittedName>
</protein>
<dbReference type="GeneID" id="78180195"/>
<dbReference type="Pfam" id="PF16344">
    <property type="entry name" value="FecR_C"/>
    <property type="match status" value="1"/>
</dbReference>
<dbReference type="InterPro" id="IPR012373">
    <property type="entry name" value="Ferrdict_sens_TM"/>
</dbReference>
<dbReference type="EMBL" id="JBBMFL010000003">
    <property type="protein sequence ID" value="MEQ2543962.1"/>
    <property type="molecule type" value="Genomic_DNA"/>
</dbReference>
<evidence type="ECO:0000259" key="3">
    <source>
        <dbReference type="Pfam" id="PF16344"/>
    </source>
</evidence>
<dbReference type="RefSeq" id="WP_129651510.1">
    <property type="nucleotide sequence ID" value="NZ_JBBMFL010000003.1"/>
</dbReference>
<dbReference type="PANTHER" id="PTHR30273:SF2">
    <property type="entry name" value="PROTEIN FECR"/>
    <property type="match status" value="1"/>
</dbReference>
<dbReference type="PIRSF" id="PIRSF018266">
    <property type="entry name" value="FecR"/>
    <property type="match status" value="1"/>
</dbReference>
<dbReference type="InterPro" id="IPR006860">
    <property type="entry name" value="FecR"/>
</dbReference>
<keyword evidence="5" id="KW-1185">Reference proteome</keyword>
<dbReference type="Proteomes" id="UP001460202">
    <property type="component" value="Unassembled WGS sequence"/>
</dbReference>
<accession>A0ABV1GU97</accession>
<feature type="domain" description="Protein FecR C-terminal" evidence="3">
    <location>
        <begin position="258"/>
        <end position="321"/>
    </location>
</feature>